<proteinExistence type="predicted"/>
<organism evidence="2">
    <name type="scientific">uncultured Solirubrobacteraceae bacterium</name>
    <dbReference type="NCBI Taxonomy" id="1162706"/>
    <lineage>
        <taxon>Bacteria</taxon>
        <taxon>Bacillati</taxon>
        <taxon>Actinomycetota</taxon>
        <taxon>Thermoleophilia</taxon>
        <taxon>Solirubrobacterales</taxon>
        <taxon>Solirubrobacteraceae</taxon>
        <taxon>environmental samples</taxon>
    </lineage>
</organism>
<evidence type="ECO:0000256" key="1">
    <source>
        <dbReference type="SAM" id="MobiDB-lite"/>
    </source>
</evidence>
<feature type="compositionally biased region" description="Polar residues" evidence="1">
    <location>
        <begin position="14"/>
        <end position="31"/>
    </location>
</feature>
<name>A0A6J4TAV9_9ACTN</name>
<sequence>WRGPGGARRPSFRVTATSTSGSCGRSVATSESSRRPARG</sequence>
<dbReference type="AlphaFoldDB" id="A0A6J4TAV9"/>
<accession>A0A6J4TAV9</accession>
<feature type="non-terminal residue" evidence="2">
    <location>
        <position position="39"/>
    </location>
</feature>
<reference evidence="2" key="1">
    <citation type="submission" date="2020-02" db="EMBL/GenBank/DDBJ databases">
        <authorList>
            <person name="Meier V. D."/>
        </authorList>
    </citation>
    <scope>NUCLEOTIDE SEQUENCE</scope>
    <source>
        <strain evidence="2">AVDCRST_MAG53</strain>
    </source>
</reference>
<feature type="non-terminal residue" evidence="2">
    <location>
        <position position="1"/>
    </location>
</feature>
<protein>
    <submittedName>
        <fullName evidence="2">Uncharacterized protein</fullName>
    </submittedName>
</protein>
<evidence type="ECO:0000313" key="2">
    <source>
        <dbReference type="EMBL" id="CAA9518419.1"/>
    </source>
</evidence>
<dbReference type="EMBL" id="CADCVR010000096">
    <property type="protein sequence ID" value="CAA9518419.1"/>
    <property type="molecule type" value="Genomic_DNA"/>
</dbReference>
<gene>
    <name evidence="2" type="ORF">AVDCRST_MAG53-3346</name>
</gene>
<feature type="region of interest" description="Disordered" evidence="1">
    <location>
        <begin position="1"/>
        <end position="39"/>
    </location>
</feature>